<keyword evidence="3" id="KW-0653">Protein transport</keyword>
<accession>A0AAE1GG74</accession>
<evidence type="ECO:0000256" key="2">
    <source>
        <dbReference type="ARBA" id="ARBA00022741"/>
    </source>
</evidence>
<dbReference type="GO" id="GO:0003924">
    <property type="term" value="F:GTPase activity"/>
    <property type="evidence" value="ECO:0007669"/>
    <property type="project" value="InterPro"/>
</dbReference>
<dbReference type="PROSITE" id="PS51419">
    <property type="entry name" value="RAB"/>
    <property type="match status" value="1"/>
</dbReference>
<evidence type="ECO:0008006" key="7">
    <source>
        <dbReference type="Google" id="ProtNLM"/>
    </source>
</evidence>
<organism evidence="5 6">
    <name type="scientific">Petrolisthes cinctipes</name>
    <name type="common">Flat porcelain crab</name>
    <dbReference type="NCBI Taxonomy" id="88211"/>
    <lineage>
        <taxon>Eukaryota</taxon>
        <taxon>Metazoa</taxon>
        <taxon>Ecdysozoa</taxon>
        <taxon>Arthropoda</taxon>
        <taxon>Crustacea</taxon>
        <taxon>Multicrustacea</taxon>
        <taxon>Malacostraca</taxon>
        <taxon>Eumalacostraca</taxon>
        <taxon>Eucarida</taxon>
        <taxon>Decapoda</taxon>
        <taxon>Pleocyemata</taxon>
        <taxon>Anomura</taxon>
        <taxon>Galatheoidea</taxon>
        <taxon>Porcellanidae</taxon>
        <taxon>Petrolisthes</taxon>
    </lineage>
</organism>
<evidence type="ECO:0000256" key="3">
    <source>
        <dbReference type="ARBA" id="ARBA00022927"/>
    </source>
</evidence>
<keyword evidence="6" id="KW-1185">Reference proteome</keyword>
<dbReference type="EMBL" id="JAWQEG010000361">
    <property type="protein sequence ID" value="KAK3891226.1"/>
    <property type="molecule type" value="Genomic_DNA"/>
</dbReference>
<dbReference type="AlphaFoldDB" id="A0AAE1GG74"/>
<proteinExistence type="predicted"/>
<dbReference type="SUPFAM" id="SSF52540">
    <property type="entry name" value="P-loop containing nucleoside triphosphate hydrolases"/>
    <property type="match status" value="1"/>
</dbReference>
<dbReference type="GO" id="GO:0015031">
    <property type="term" value="P:protein transport"/>
    <property type="evidence" value="ECO:0007669"/>
    <property type="project" value="UniProtKB-KW"/>
</dbReference>
<comment type="caution">
    <text evidence="5">The sequence shown here is derived from an EMBL/GenBank/DDBJ whole genome shotgun (WGS) entry which is preliminary data.</text>
</comment>
<dbReference type="InterPro" id="IPR050227">
    <property type="entry name" value="Rab"/>
</dbReference>
<dbReference type="SMART" id="SM00174">
    <property type="entry name" value="RHO"/>
    <property type="match status" value="1"/>
</dbReference>
<reference evidence="5" key="1">
    <citation type="submission" date="2023-10" db="EMBL/GenBank/DDBJ databases">
        <title>Genome assemblies of two species of porcelain crab, Petrolisthes cinctipes and Petrolisthes manimaculis (Anomura: Porcellanidae).</title>
        <authorList>
            <person name="Angst P."/>
        </authorList>
    </citation>
    <scope>NUCLEOTIDE SEQUENCE</scope>
    <source>
        <strain evidence="5">PB745_01</strain>
        <tissue evidence="5">Gill</tissue>
    </source>
</reference>
<gene>
    <name evidence="5" type="ORF">Pcinc_004868</name>
</gene>
<dbReference type="PROSITE" id="PS00675">
    <property type="entry name" value="SIGMA54_INTERACT_1"/>
    <property type="match status" value="1"/>
</dbReference>
<dbReference type="GO" id="GO:0005525">
    <property type="term" value="F:GTP binding"/>
    <property type="evidence" value="ECO:0007669"/>
    <property type="project" value="UniProtKB-KW"/>
</dbReference>
<dbReference type="Proteomes" id="UP001286313">
    <property type="component" value="Unassembled WGS sequence"/>
</dbReference>
<name>A0AAE1GG74_PETCI</name>
<evidence type="ECO:0000256" key="1">
    <source>
        <dbReference type="ARBA" id="ARBA00022448"/>
    </source>
</evidence>
<dbReference type="SMART" id="SM00175">
    <property type="entry name" value="RAB"/>
    <property type="match status" value="1"/>
</dbReference>
<dbReference type="Pfam" id="PF00071">
    <property type="entry name" value="Ras"/>
    <property type="match status" value="2"/>
</dbReference>
<dbReference type="Gene3D" id="3.40.50.300">
    <property type="entry name" value="P-loop containing nucleotide triphosphate hydrolases"/>
    <property type="match status" value="2"/>
</dbReference>
<dbReference type="InterPro" id="IPR027417">
    <property type="entry name" value="P-loop_NTPase"/>
</dbReference>
<dbReference type="PANTHER" id="PTHR47977">
    <property type="entry name" value="RAS-RELATED PROTEIN RAB"/>
    <property type="match status" value="1"/>
</dbReference>
<keyword evidence="4" id="KW-0342">GTP-binding</keyword>
<protein>
    <recommendedName>
        <fullName evidence="7">Ras-related protein Rab-18</fullName>
    </recommendedName>
</protein>
<dbReference type="InterPro" id="IPR001806">
    <property type="entry name" value="Small_GTPase"/>
</dbReference>
<keyword evidence="1" id="KW-0813">Transport</keyword>
<dbReference type="PRINTS" id="PR00449">
    <property type="entry name" value="RASTRNSFRMNG"/>
</dbReference>
<evidence type="ECO:0000313" key="6">
    <source>
        <dbReference type="Proteomes" id="UP001286313"/>
    </source>
</evidence>
<dbReference type="SMART" id="SM00173">
    <property type="entry name" value="RAS"/>
    <property type="match status" value="1"/>
</dbReference>
<sequence>MTDKELPVKTFKVLVLGESGVGKSSLLLRLTDGIFDEEHHSTIGFDYKDWLRELEAYTNSNDVVVKMIVGNKSDLKHIDQVNKEDVLTYARRHAMLYTVTSAKTNEGVQCAFQELVLKIIQTPSLWLEDNEPFHVTNTVEDKQLYWSSECRPKSHHDKLVYKKP</sequence>
<evidence type="ECO:0000313" key="5">
    <source>
        <dbReference type="EMBL" id="KAK3891226.1"/>
    </source>
</evidence>
<evidence type="ECO:0000256" key="4">
    <source>
        <dbReference type="ARBA" id="ARBA00023134"/>
    </source>
</evidence>
<dbReference type="InterPro" id="IPR025662">
    <property type="entry name" value="Sigma_54_int_dom_ATP-bd_1"/>
</dbReference>
<keyword evidence="2" id="KW-0547">Nucleotide-binding</keyword>